<keyword evidence="7 8" id="KW-0472">Membrane</keyword>
<dbReference type="GO" id="GO:0000166">
    <property type="term" value="F:nucleotide binding"/>
    <property type="evidence" value="ECO:0007669"/>
    <property type="project" value="UniProtKB-KW"/>
</dbReference>
<keyword evidence="3 8" id="KW-0812">Transmembrane</keyword>
<keyword evidence="5 8" id="KW-1133">Transmembrane helix</keyword>
<keyword evidence="10" id="KW-0378">Hydrolase</keyword>
<accession>A0A7C9N7P9</accession>
<feature type="transmembrane region" description="Helical" evidence="8">
    <location>
        <begin position="351"/>
        <end position="376"/>
    </location>
</feature>
<dbReference type="InterPro" id="IPR015797">
    <property type="entry name" value="NUDIX_hydrolase-like_dom_sf"/>
</dbReference>
<dbReference type="Pfam" id="PF18967">
    <property type="entry name" value="PycTM"/>
    <property type="match status" value="1"/>
</dbReference>
<keyword evidence="2" id="KW-1003">Cell membrane</keyword>
<dbReference type="EMBL" id="WXEW01000018">
    <property type="protein sequence ID" value="NAS27474.1"/>
    <property type="molecule type" value="Genomic_DNA"/>
</dbReference>
<dbReference type="GO" id="GO:0016787">
    <property type="term" value="F:hydrolase activity"/>
    <property type="evidence" value="ECO:0007669"/>
    <property type="project" value="UniProtKB-KW"/>
</dbReference>
<protein>
    <submittedName>
        <fullName evidence="10">NUDIX hydrolase</fullName>
    </submittedName>
</protein>
<evidence type="ECO:0000256" key="5">
    <source>
        <dbReference type="ARBA" id="ARBA00022989"/>
    </source>
</evidence>
<gene>
    <name evidence="10" type="ORF">GT755_38135</name>
</gene>
<reference evidence="10 11" key="1">
    <citation type="submission" date="2020-01" db="EMBL/GenBank/DDBJ databases">
        <title>Herbidospora sp. NEAU-GS84 nov., a novel actinomycete isolated from soil.</title>
        <authorList>
            <person name="Han L."/>
        </authorList>
    </citation>
    <scope>NUCLEOTIDE SEQUENCE [LARGE SCALE GENOMIC DNA]</scope>
    <source>
        <strain evidence="10 11">NEAU-GS84</strain>
    </source>
</reference>
<sequence>MHQTIPADPSVIVEASGSPCDHRSVGVIIRDDFERFLVFDRGRAGVACVAGHVDEHGDGAWAARIQVGDQVDLTVTELSLVAMGWRPDRCDRTPGPDNPAYDPNQVGHQWEIYQARTSSDLAVGSGEVRNVRWLTAAELAGHAIRTYRYAVGDILQHEFEALPGLEPVWALWLARLGVIYLDPEELEAIEDLMAEGRPRLPARWWSARERLADLDGHTTVELAGEVEAVRADLARVDHKAALMLTFAGGTFSVLAALAVLAQQLAAPARVALAVAVVALVAATTVTLRTIRPVLAAPAAGTFGRVITGFMDHATAATPEELLERLGRDPEDRQVREIWCLSQIAKAKYRRLALALNLTLAGLAAVIVAVVLAVLQIGA</sequence>
<comment type="subcellular location">
    <subcellularLocation>
        <location evidence="1">Cell membrane</location>
    </subcellularLocation>
</comment>
<dbReference type="GO" id="GO:0051607">
    <property type="term" value="P:defense response to virus"/>
    <property type="evidence" value="ECO:0007669"/>
    <property type="project" value="UniProtKB-KW"/>
</dbReference>
<keyword evidence="4" id="KW-0547">Nucleotide-binding</keyword>
<evidence type="ECO:0000256" key="1">
    <source>
        <dbReference type="ARBA" id="ARBA00004236"/>
    </source>
</evidence>
<dbReference type="SUPFAM" id="SSF55811">
    <property type="entry name" value="Nudix"/>
    <property type="match status" value="1"/>
</dbReference>
<name>A0A7C9N7P9_9ACTN</name>
<feature type="transmembrane region" description="Helical" evidence="8">
    <location>
        <begin position="240"/>
        <end position="260"/>
    </location>
</feature>
<evidence type="ECO:0000256" key="6">
    <source>
        <dbReference type="ARBA" id="ARBA00023118"/>
    </source>
</evidence>
<dbReference type="RefSeq" id="WP_161484400.1">
    <property type="nucleotide sequence ID" value="NZ_WXEW01000018.1"/>
</dbReference>
<keyword evidence="6" id="KW-0051">Antiviral defense</keyword>
<evidence type="ECO:0000256" key="4">
    <source>
        <dbReference type="ARBA" id="ARBA00022741"/>
    </source>
</evidence>
<dbReference type="Proteomes" id="UP000479526">
    <property type="component" value="Unassembled WGS sequence"/>
</dbReference>
<feature type="transmembrane region" description="Helical" evidence="8">
    <location>
        <begin position="266"/>
        <end position="287"/>
    </location>
</feature>
<evidence type="ECO:0000256" key="2">
    <source>
        <dbReference type="ARBA" id="ARBA00022475"/>
    </source>
</evidence>
<organism evidence="10 11">
    <name type="scientific">Herbidospora solisilvae</name>
    <dbReference type="NCBI Taxonomy" id="2696284"/>
    <lineage>
        <taxon>Bacteria</taxon>
        <taxon>Bacillati</taxon>
        <taxon>Actinomycetota</taxon>
        <taxon>Actinomycetes</taxon>
        <taxon>Streptosporangiales</taxon>
        <taxon>Streptosporangiaceae</taxon>
        <taxon>Herbidospora</taxon>
    </lineage>
</organism>
<dbReference type="InterPro" id="IPR043760">
    <property type="entry name" value="PycTM_dom"/>
</dbReference>
<dbReference type="GO" id="GO:0005886">
    <property type="term" value="C:plasma membrane"/>
    <property type="evidence" value="ECO:0007669"/>
    <property type="project" value="UniProtKB-SubCell"/>
</dbReference>
<evidence type="ECO:0000256" key="8">
    <source>
        <dbReference type="SAM" id="Phobius"/>
    </source>
</evidence>
<comment type="caution">
    <text evidence="10">The sequence shown here is derived from an EMBL/GenBank/DDBJ whole genome shotgun (WGS) entry which is preliminary data.</text>
</comment>
<evidence type="ECO:0000313" key="10">
    <source>
        <dbReference type="EMBL" id="NAS27474.1"/>
    </source>
</evidence>
<feature type="domain" description="Pycsar effector protein" evidence="9">
    <location>
        <begin position="225"/>
        <end position="373"/>
    </location>
</feature>
<dbReference type="Gene3D" id="3.90.79.10">
    <property type="entry name" value="Nucleoside Triphosphate Pyrophosphohydrolase"/>
    <property type="match status" value="1"/>
</dbReference>
<evidence type="ECO:0000313" key="11">
    <source>
        <dbReference type="Proteomes" id="UP000479526"/>
    </source>
</evidence>
<dbReference type="AlphaFoldDB" id="A0A7C9N7P9"/>
<evidence type="ECO:0000259" key="9">
    <source>
        <dbReference type="Pfam" id="PF18967"/>
    </source>
</evidence>
<evidence type="ECO:0000256" key="7">
    <source>
        <dbReference type="ARBA" id="ARBA00023136"/>
    </source>
</evidence>
<evidence type="ECO:0000256" key="3">
    <source>
        <dbReference type="ARBA" id="ARBA00022692"/>
    </source>
</evidence>
<keyword evidence="11" id="KW-1185">Reference proteome</keyword>
<proteinExistence type="predicted"/>